<feature type="domain" description="NADP-dependent oxidoreductase" evidence="7">
    <location>
        <begin position="9"/>
        <end position="253"/>
    </location>
</feature>
<keyword evidence="2" id="KW-0521">NADP</keyword>
<name>S2W504_9ACTN</name>
<evidence type="ECO:0000256" key="2">
    <source>
        <dbReference type="ARBA" id="ARBA00022857"/>
    </source>
</evidence>
<dbReference type="STRING" id="883161.HMPREF9306_00879"/>
<comment type="caution">
    <text evidence="8">The sequence shown here is derived from an EMBL/GenBank/DDBJ whole genome shotgun (WGS) entry which is preliminary data.</text>
</comment>
<accession>S2W504</accession>
<dbReference type="HOGENOM" id="CLU_023205_0_1_11"/>
<dbReference type="PROSITE" id="PS00798">
    <property type="entry name" value="ALDOKETO_REDUCTASE_1"/>
    <property type="match status" value="1"/>
</dbReference>
<evidence type="ECO:0000313" key="8">
    <source>
        <dbReference type="EMBL" id="EPD33340.1"/>
    </source>
</evidence>
<evidence type="ECO:0000313" key="9">
    <source>
        <dbReference type="Proteomes" id="UP000014417"/>
    </source>
</evidence>
<dbReference type="SUPFAM" id="SSF51430">
    <property type="entry name" value="NAD(P)-linked oxidoreductase"/>
    <property type="match status" value="1"/>
</dbReference>
<evidence type="ECO:0000256" key="6">
    <source>
        <dbReference type="PIRSR" id="PIRSR000097-3"/>
    </source>
</evidence>
<dbReference type="PIRSF" id="PIRSF000097">
    <property type="entry name" value="AKR"/>
    <property type="match status" value="1"/>
</dbReference>
<dbReference type="Gene3D" id="3.20.20.100">
    <property type="entry name" value="NADP-dependent oxidoreductase domain"/>
    <property type="match status" value="1"/>
</dbReference>
<evidence type="ECO:0000259" key="7">
    <source>
        <dbReference type="Pfam" id="PF00248"/>
    </source>
</evidence>
<comment type="similarity">
    <text evidence="1">Belongs to the aldo/keto reductase family.</text>
</comment>
<feature type="site" description="Lowers pKa of active site Tyr" evidence="6">
    <location>
        <position position="68"/>
    </location>
</feature>
<organism evidence="8 9">
    <name type="scientific">Propionimicrobium lymphophilum ACS-093-V-SCH5</name>
    <dbReference type="NCBI Taxonomy" id="883161"/>
    <lineage>
        <taxon>Bacteria</taxon>
        <taxon>Bacillati</taxon>
        <taxon>Actinomycetota</taxon>
        <taxon>Actinomycetes</taxon>
        <taxon>Propionibacteriales</taxon>
        <taxon>Propionibacteriaceae</taxon>
        <taxon>Propionimicrobium</taxon>
    </lineage>
</organism>
<evidence type="ECO:0000256" key="1">
    <source>
        <dbReference type="ARBA" id="ARBA00007905"/>
    </source>
</evidence>
<dbReference type="PANTHER" id="PTHR43827:SF3">
    <property type="entry name" value="NADP-DEPENDENT OXIDOREDUCTASE DOMAIN-CONTAINING PROTEIN"/>
    <property type="match status" value="1"/>
</dbReference>
<dbReference type="PANTHER" id="PTHR43827">
    <property type="entry name" value="2,5-DIKETO-D-GLUCONIC ACID REDUCTASE"/>
    <property type="match status" value="1"/>
</dbReference>
<dbReference type="PATRIC" id="fig|883161.3.peg.875"/>
<dbReference type="OrthoDB" id="9804790at2"/>
<dbReference type="GO" id="GO:0016616">
    <property type="term" value="F:oxidoreductase activity, acting on the CH-OH group of donors, NAD or NADP as acceptor"/>
    <property type="evidence" value="ECO:0007669"/>
    <property type="project" value="UniProtKB-ARBA"/>
</dbReference>
<feature type="binding site" evidence="5">
    <location>
        <position position="101"/>
    </location>
    <ligand>
        <name>substrate</name>
    </ligand>
</feature>
<keyword evidence="3" id="KW-0560">Oxidoreductase</keyword>
<sequence>MSEKLKLPEIGFGTWQMDDTKAKECVSQAIKDGYRLVDTAMRYHNEAGVGQGVKASGIDRAEVLVSTKLRGGDQGKDQAKRAFYASLRNLGLDYVDIYYIHWPLPRLGLYLESFETILELKEKGLVKHAGVCNFPNKYLEEIHKRFDIYPEVNQFELHPGYPQLDWVKFCQERDIPVQGWGVIGRGRGLLEKPEVKQLAEKYDCSPASICISWAKKRNISSIVKSTTRQRWQANLNNSNADLNNSEMEILDNLDFPRTSKDPEIDEEY</sequence>
<proteinExistence type="inferred from homology"/>
<dbReference type="Pfam" id="PF00248">
    <property type="entry name" value="Aldo_ket_red"/>
    <property type="match status" value="1"/>
</dbReference>
<dbReference type="RefSeq" id="WP_016455714.1">
    <property type="nucleotide sequence ID" value="NZ_KE150269.1"/>
</dbReference>
<feature type="active site" description="Proton donor" evidence="4">
    <location>
        <position position="43"/>
    </location>
</feature>
<evidence type="ECO:0000256" key="5">
    <source>
        <dbReference type="PIRSR" id="PIRSR000097-2"/>
    </source>
</evidence>
<dbReference type="InterPro" id="IPR020471">
    <property type="entry name" value="AKR"/>
</dbReference>
<protein>
    <recommendedName>
        <fullName evidence="7">NADP-dependent oxidoreductase domain-containing protein</fullName>
    </recommendedName>
</protein>
<dbReference type="PRINTS" id="PR00069">
    <property type="entry name" value="ALDKETRDTASE"/>
</dbReference>
<dbReference type="Proteomes" id="UP000014417">
    <property type="component" value="Unassembled WGS sequence"/>
</dbReference>
<dbReference type="InterPro" id="IPR023210">
    <property type="entry name" value="NADP_OxRdtase_dom"/>
</dbReference>
<keyword evidence="9" id="KW-1185">Reference proteome</keyword>
<dbReference type="EMBL" id="AGZR01000005">
    <property type="protein sequence ID" value="EPD33340.1"/>
    <property type="molecule type" value="Genomic_DNA"/>
</dbReference>
<dbReference type="AlphaFoldDB" id="S2W504"/>
<dbReference type="InterPro" id="IPR036812">
    <property type="entry name" value="NAD(P)_OxRdtase_dom_sf"/>
</dbReference>
<gene>
    <name evidence="8" type="ORF">HMPREF9306_00879</name>
</gene>
<reference evidence="8 9" key="1">
    <citation type="submission" date="2013-04" db="EMBL/GenBank/DDBJ databases">
        <title>The Genome Sequence of Propionimicrobium lymphophilum ACS-093-V-SCH5.</title>
        <authorList>
            <consortium name="The Broad Institute Genomics Platform"/>
            <person name="Earl A."/>
            <person name="Ward D."/>
            <person name="Feldgarden M."/>
            <person name="Gevers D."/>
            <person name="Saerens B."/>
            <person name="Vaneechoutte M."/>
            <person name="Walker B."/>
            <person name="Young S."/>
            <person name="Zeng Q."/>
            <person name="Gargeya S."/>
            <person name="Fitzgerald M."/>
            <person name="Haas B."/>
            <person name="Abouelleil A."/>
            <person name="Allen A.W."/>
            <person name="Alvarado L."/>
            <person name="Arachchi H.M."/>
            <person name="Berlin A.M."/>
            <person name="Chapman S.B."/>
            <person name="Gainer-Dewar J."/>
            <person name="Goldberg J."/>
            <person name="Griggs A."/>
            <person name="Gujja S."/>
            <person name="Hansen M."/>
            <person name="Howarth C."/>
            <person name="Imamovic A."/>
            <person name="Ireland A."/>
            <person name="Larimer J."/>
            <person name="McCowan C."/>
            <person name="Murphy C."/>
            <person name="Pearson M."/>
            <person name="Poon T.W."/>
            <person name="Priest M."/>
            <person name="Roberts A."/>
            <person name="Saif S."/>
            <person name="Shea T."/>
            <person name="Sisk P."/>
            <person name="Sykes S."/>
            <person name="Wortman J."/>
            <person name="Nusbaum C."/>
            <person name="Birren B."/>
        </authorList>
    </citation>
    <scope>NUCLEOTIDE SEQUENCE [LARGE SCALE GENOMIC DNA]</scope>
    <source>
        <strain evidence="8 9">ACS-093-V-SCH5</strain>
    </source>
</reference>
<evidence type="ECO:0000256" key="3">
    <source>
        <dbReference type="ARBA" id="ARBA00023002"/>
    </source>
</evidence>
<dbReference type="InterPro" id="IPR018170">
    <property type="entry name" value="Aldo/ket_reductase_CS"/>
</dbReference>
<evidence type="ECO:0000256" key="4">
    <source>
        <dbReference type="PIRSR" id="PIRSR000097-1"/>
    </source>
</evidence>